<feature type="domain" description="BAH" evidence="14">
    <location>
        <begin position="327"/>
        <end position="444"/>
    </location>
</feature>
<dbReference type="InterPro" id="IPR019787">
    <property type="entry name" value="Znf_PHD-finger"/>
</dbReference>
<evidence type="ECO:0000256" key="2">
    <source>
        <dbReference type="ARBA" id="ARBA00022705"/>
    </source>
</evidence>
<dbReference type="Gene3D" id="2.30.30.490">
    <property type="match status" value="1"/>
</dbReference>
<evidence type="ECO:0000259" key="14">
    <source>
        <dbReference type="PROSITE" id="PS51038"/>
    </source>
</evidence>
<feature type="region of interest" description="Disordered" evidence="11">
    <location>
        <begin position="451"/>
        <end position="480"/>
    </location>
</feature>
<dbReference type="SMART" id="SM00439">
    <property type="entry name" value="BAH"/>
    <property type="match status" value="1"/>
</dbReference>
<dbReference type="GO" id="GO:0006355">
    <property type="term" value="P:regulation of DNA-templated transcription"/>
    <property type="evidence" value="ECO:0007669"/>
    <property type="project" value="UniProtKB-ARBA"/>
</dbReference>
<dbReference type="PANTHER" id="PTHR10763">
    <property type="entry name" value="CELL DIVISION CONTROL PROTEIN 6-RELATED"/>
    <property type="match status" value="1"/>
</dbReference>
<evidence type="ECO:0000313" key="16">
    <source>
        <dbReference type="Proteomes" id="UP000197138"/>
    </source>
</evidence>
<dbReference type="GO" id="GO:0008270">
    <property type="term" value="F:zinc ion binding"/>
    <property type="evidence" value="ECO:0007669"/>
    <property type="project" value="UniProtKB-KW"/>
</dbReference>
<dbReference type="Pfam" id="PF01426">
    <property type="entry name" value="BAH"/>
    <property type="match status" value="1"/>
</dbReference>
<reference evidence="16" key="1">
    <citation type="journal article" date="2017" name="Plant J.">
        <title>The pomegranate (Punica granatum L.) genome and the genomics of punicalagin biosynthesis.</title>
        <authorList>
            <person name="Qin G."/>
            <person name="Xu C."/>
            <person name="Ming R."/>
            <person name="Tang H."/>
            <person name="Guyot R."/>
            <person name="Kramer E.M."/>
            <person name="Hu Y."/>
            <person name="Yi X."/>
            <person name="Qi Y."/>
            <person name="Xu X."/>
            <person name="Gao Z."/>
            <person name="Pan H."/>
            <person name="Jian J."/>
            <person name="Tian Y."/>
            <person name="Yue Z."/>
            <person name="Xu Y."/>
        </authorList>
    </citation>
    <scope>NUCLEOTIDE SEQUENCE [LARGE SCALE GENOMIC DNA]</scope>
    <source>
        <strain evidence="16">cv. Dabenzi</strain>
    </source>
</reference>
<gene>
    <name evidence="15" type="ORF">CDL15_Pgr025376</name>
</gene>
<dbReference type="InterPro" id="IPR001965">
    <property type="entry name" value="Znf_PHD"/>
</dbReference>
<feature type="compositionally biased region" description="Polar residues" evidence="11">
    <location>
        <begin position="149"/>
        <end position="170"/>
    </location>
</feature>
<dbReference type="Gene3D" id="3.30.40.10">
    <property type="entry name" value="Zinc/RING finger domain, C3HC4 (zinc finger)"/>
    <property type="match status" value="1"/>
</dbReference>
<dbReference type="AlphaFoldDB" id="A0A218W9K7"/>
<dbReference type="Proteomes" id="UP000197138">
    <property type="component" value="Unassembled WGS sequence"/>
</dbReference>
<dbReference type="FunFam" id="1.10.8.60:FF:000082">
    <property type="entry name" value="Origin recognition complex subunit 1"/>
    <property type="match status" value="1"/>
</dbReference>
<sequence length="804" mass="90559">MGRGVGPLCKIRSESIYVRLNNWRELFPPFLFSFASFPFSLLFLYLPSPLSLPTGYFRSVAGDSMAETPQRRQSPRKPKLATPKLTPKPSPSPFPVPPETPATATPLRRSARRSSLSFKDIALKTQADVKSTGDSSKKSRRNAKETEISKTPSNPISAGNDGTQETSNSARKLRRRIEKELEEAPIAPVSPEQSESRKRKKGGNEPVHVVTRARASRGSEDGAKKRGRDAPKKKVYYKVVVYDGGEFGVGDDVYVKRREYASSDDEDPEVEDCRICFKTGDIMIECEDCLGGFHLKCLKPPLKEVPEGEWACKFCEAKKSGKEVELPKPPEGKKRVRTAREKLLSSDLWAARIESLWREVNGTYWCRVRWYIIPEETAAGRQLHNLRREIYRTNHFSDIEMECVLRHCFVKNPKEYGKADYEGDDVFMCEYEYDIHWHSFKCIAEIDNDEENGGKAGSDEDWNLPSNADPESDEDMDFDEEREKGLRLRSLTGEFAANSRKGKFFGLQKIGTKQIPEHTMTVLAVMRNLKSEVDAGSIKPYCFVDINGLKLASPENIYRVLYNILDWPTKSNSKLIVIGIANTMDLPEKLLPRISSRMGIQRLCFGPYNYLQLQEIISTRLKGIDAFEKQAIEFASRKVAAISGDARRALEICRRAAEVADYCMKTSSKSVSSGGKALVGMVDVETAIQEMFQAPHIQVMKSGSKLSKILLTAMVHELYKTGMGETTFEKLATTVSCLCASNGETFPGWDTLLRVGCMLGECRIILCEPGSRHRLQKLQLNFPSDDVTFALKDSKELPWLAKYL</sequence>
<evidence type="ECO:0000256" key="3">
    <source>
        <dbReference type="ARBA" id="ARBA00022723"/>
    </source>
</evidence>
<feature type="transmembrane region" description="Helical" evidence="12">
    <location>
        <begin position="26"/>
        <end position="46"/>
    </location>
</feature>
<dbReference type="Gene3D" id="1.10.8.60">
    <property type="match status" value="1"/>
</dbReference>
<keyword evidence="12" id="KW-0812">Transmembrane</keyword>
<organism evidence="15 16">
    <name type="scientific">Punica granatum</name>
    <name type="common">Pomegranate</name>
    <dbReference type="NCBI Taxonomy" id="22663"/>
    <lineage>
        <taxon>Eukaryota</taxon>
        <taxon>Viridiplantae</taxon>
        <taxon>Streptophyta</taxon>
        <taxon>Embryophyta</taxon>
        <taxon>Tracheophyta</taxon>
        <taxon>Spermatophyta</taxon>
        <taxon>Magnoliopsida</taxon>
        <taxon>eudicotyledons</taxon>
        <taxon>Gunneridae</taxon>
        <taxon>Pentapetalae</taxon>
        <taxon>rosids</taxon>
        <taxon>malvids</taxon>
        <taxon>Myrtales</taxon>
        <taxon>Lythraceae</taxon>
        <taxon>Punica</taxon>
    </lineage>
</organism>
<feature type="compositionally biased region" description="Pro residues" evidence="11">
    <location>
        <begin position="86"/>
        <end position="100"/>
    </location>
</feature>
<dbReference type="SUPFAM" id="SSF52540">
    <property type="entry name" value="P-loop containing nucleoside triphosphate hydrolases"/>
    <property type="match status" value="1"/>
</dbReference>
<dbReference type="GO" id="GO:0005664">
    <property type="term" value="C:nuclear origin of replication recognition complex"/>
    <property type="evidence" value="ECO:0007669"/>
    <property type="project" value="TreeGrafter"/>
</dbReference>
<comment type="function">
    <text evidence="10">Component of the origin recognition complex (ORC) that binds origins of replication. DNA-binding is ATP-dependent, however specific DNA sequences that define origins of replication have not been identified so far. ORC is required to assemble the pre-replication complex necessary to initiate DNA replication.</text>
</comment>
<dbReference type="Gene3D" id="3.40.50.300">
    <property type="entry name" value="P-loop containing nucleotide triphosphate hydrolases"/>
    <property type="match status" value="1"/>
</dbReference>
<dbReference type="InterPro" id="IPR011011">
    <property type="entry name" value="Znf_FYVE_PHD"/>
</dbReference>
<dbReference type="InterPro" id="IPR027417">
    <property type="entry name" value="P-loop_NTPase"/>
</dbReference>
<dbReference type="Pfam" id="PF09079">
    <property type="entry name" value="WHD_Cdc6"/>
    <property type="match status" value="1"/>
</dbReference>
<keyword evidence="7 10" id="KW-0238">DNA-binding</keyword>
<dbReference type="InterPro" id="IPR015163">
    <property type="entry name" value="Cdc6_C"/>
</dbReference>
<protein>
    <recommendedName>
        <fullName evidence="10">Origin recognition complex subunit 1</fullName>
    </recommendedName>
</protein>
<dbReference type="FunFam" id="2.30.30.490:FF:000020">
    <property type="entry name" value="Origin recognition complex subunit 1"/>
    <property type="match status" value="1"/>
</dbReference>
<dbReference type="InterPro" id="IPR001025">
    <property type="entry name" value="BAH_dom"/>
</dbReference>
<dbReference type="PROSITE" id="PS51038">
    <property type="entry name" value="BAH"/>
    <property type="match status" value="1"/>
</dbReference>
<name>A0A218W9K7_PUNGR</name>
<keyword evidence="3" id="KW-0479">Metal-binding</keyword>
<comment type="similarity">
    <text evidence="10">Belongs to the ORC1 family.</text>
</comment>
<feature type="compositionally biased region" description="Low complexity" evidence="11">
    <location>
        <begin position="101"/>
        <end position="117"/>
    </location>
</feature>
<dbReference type="FunFam" id="3.30.40.10:FF:000691">
    <property type="entry name" value="Origin recognition complex subunit 1"/>
    <property type="match status" value="1"/>
</dbReference>
<evidence type="ECO:0000256" key="5">
    <source>
        <dbReference type="ARBA" id="ARBA00022833"/>
    </source>
</evidence>
<keyword evidence="10" id="KW-0067">ATP-binding</keyword>
<dbReference type="InterPro" id="IPR013083">
    <property type="entry name" value="Znf_RING/FYVE/PHD"/>
</dbReference>
<dbReference type="GO" id="GO:0005524">
    <property type="term" value="F:ATP binding"/>
    <property type="evidence" value="ECO:0007669"/>
    <property type="project" value="UniProtKB-KW"/>
</dbReference>
<keyword evidence="4 9" id="KW-0863">Zinc-finger</keyword>
<dbReference type="InterPro" id="IPR043151">
    <property type="entry name" value="BAH_sf"/>
</dbReference>
<evidence type="ECO:0000256" key="1">
    <source>
        <dbReference type="ARBA" id="ARBA00004123"/>
    </source>
</evidence>
<comment type="subunit">
    <text evidence="10">Component of the origin recognition complex (ORC) composed of at least ORC1, ORC2, ORC3, ORC4, ORC5 and ORC6. ORC is regulated in a cell-cycle and development dependent manner. It is sequentially assembled at the exit from anaphase of mitosis and disassembled as cells enter S phase. Binds unmodified and methylated histone H3.</text>
</comment>
<evidence type="ECO:0000256" key="7">
    <source>
        <dbReference type="ARBA" id="ARBA00023125"/>
    </source>
</evidence>
<evidence type="ECO:0000256" key="8">
    <source>
        <dbReference type="ARBA" id="ARBA00023242"/>
    </source>
</evidence>
<dbReference type="GO" id="GO:0006270">
    <property type="term" value="P:DNA replication initiation"/>
    <property type="evidence" value="ECO:0007669"/>
    <property type="project" value="TreeGrafter"/>
</dbReference>
<dbReference type="PROSITE" id="PS01359">
    <property type="entry name" value="ZF_PHD_1"/>
    <property type="match status" value="1"/>
</dbReference>
<dbReference type="GO" id="GO:0010385">
    <property type="term" value="F:double-stranded methylated DNA binding"/>
    <property type="evidence" value="ECO:0007669"/>
    <property type="project" value="UniProtKB-ARBA"/>
</dbReference>
<keyword evidence="2 10" id="KW-0235">DNA replication</keyword>
<comment type="caution">
    <text evidence="15">The sequence shown here is derived from an EMBL/GenBank/DDBJ whole genome shotgun (WGS) entry which is preliminary data.</text>
</comment>
<keyword evidence="10" id="KW-0547">Nucleotide-binding</keyword>
<keyword evidence="5" id="KW-0862">Zinc</keyword>
<evidence type="ECO:0000256" key="10">
    <source>
        <dbReference type="RuleBase" id="RU365058"/>
    </source>
</evidence>
<evidence type="ECO:0000256" key="6">
    <source>
        <dbReference type="ARBA" id="ARBA00022842"/>
    </source>
</evidence>
<feature type="domain" description="PHD-type" evidence="13">
    <location>
        <begin position="270"/>
        <end position="318"/>
    </location>
</feature>
<evidence type="ECO:0000256" key="11">
    <source>
        <dbReference type="SAM" id="MobiDB-lite"/>
    </source>
</evidence>
<dbReference type="SMART" id="SM00249">
    <property type="entry name" value="PHD"/>
    <property type="match status" value="1"/>
</dbReference>
<dbReference type="GO" id="GO:0033314">
    <property type="term" value="P:mitotic DNA replication checkpoint signaling"/>
    <property type="evidence" value="ECO:0007669"/>
    <property type="project" value="TreeGrafter"/>
</dbReference>
<dbReference type="InterPro" id="IPR050311">
    <property type="entry name" value="ORC1/CDC6"/>
</dbReference>
<proteinExistence type="inferred from homology"/>
<evidence type="ECO:0000259" key="13">
    <source>
        <dbReference type="PROSITE" id="PS50016"/>
    </source>
</evidence>
<keyword evidence="6" id="KW-0460">Magnesium</keyword>
<feature type="compositionally biased region" description="Basic and acidic residues" evidence="11">
    <location>
        <begin position="217"/>
        <end position="229"/>
    </location>
</feature>
<evidence type="ECO:0000256" key="12">
    <source>
        <dbReference type="SAM" id="Phobius"/>
    </source>
</evidence>
<dbReference type="GO" id="GO:0003682">
    <property type="term" value="F:chromatin binding"/>
    <property type="evidence" value="ECO:0007669"/>
    <property type="project" value="InterPro"/>
</dbReference>
<evidence type="ECO:0000256" key="9">
    <source>
        <dbReference type="PROSITE-ProRule" id="PRU00146"/>
    </source>
</evidence>
<dbReference type="EMBL" id="MTKT01004939">
    <property type="protein sequence ID" value="OWM69189.1"/>
    <property type="molecule type" value="Genomic_DNA"/>
</dbReference>
<dbReference type="PANTHER" id="PTHR10763:SF23">
    <property type="entry name" value="ORIGIN RECOGNITION COMPLEX SUBUNIT 1"/>
    <property type="match status" value="1"/>
</dbReference>
<feature type="region of interest" description="Disordered" evidence="11">
    <location>
        <begin position="64"/>
        <end position="229"/>
    </location>
</feature>
<keyword evidence="12" id="KW-0472">Membrane</keyword>
<dbReference type="InterPro" id="IPR041083">
    <property type="entry name" value="AAA_lid_10"/>
</dbReference>
<feature type="compositionally biased region" description="Acidic residues" evidence="11">
    <location>
        <begin position="470"/>
        <end position="480"/>
    </location>
</feature>
<accession>A0A218W9K7</accession>
<keyword evidence="8 10" id="KW-0539">Nucleus</keyword>
<dbReference type="InterPro" id="IPR019786">
    <property type="entry name" value="Zinc_finger_PHD-type_CS"/>
</dbReference>
<comment type="subcellular location">
    <subcellularLocation>
        <location evidence="1 10">Nucleus</location>
    </subcellularLocation>
</comment>
<evidence type="ECO:0000313" key="15">
    <source>
        <dbReference type="EMBL" id="OWM69189.1"/>
    </source>
</evidence>
<dbReference type="Pfam" id="PF17872">
    <property type="entry name" value="AAA_lid_10"/>
    <property type="match status" value="1"/>
</dbReference>
<dbReference type="SUPFAM" id="SSF57903">
    <property type="entry name" value="FYVE/PHD zinc finger"/>
    <property type="match status" value="1"/>
</dbReference>
<evidence type="ECO:0000256" key="4">
    <source>
        <dbReference type="ARBA" id="ARBA00022771"/>
    </source>
</evidence>
<keyword evidence="12" id="KW-1133">Transmembrane helix</keyword>
<dbReference type="GO" id="GO:0003688">
    <property type="term" value="F:DNA replication origin binding"/>
    <property type="evidence" value="ECO:0007669"/>
    <property type="project" value="TreeGrafter"/>
</dbReference>
<dbReference type="PROSITE" id="PS50016">
    <property type="entry name" value="ZF_PHD_2"/>
    <property type="match status" value="1"/>
</dbReference>
<dbReference type="Pfam" id="PF00628">
    <property type="entry name" value="PHD"/>
    <property type="match status" value="1"/>
</dbReference>